<organism evidence="16 17">
    <name type="scientific">Alteromonas macleodii</name>
    <name type="common">Pseudoalteromonas macleodii</name>
    <dbReference type="NCBI Taxonomy" id="28108"/>
    <lineage>
        <taxon>Bacteria</taxon>
        <taxon>Pseudomonadati</taxon>
        <taxon>Pseudomonadota</taxon>
        <taxon>Gammaproteobacteria</taxon>
        <taxon>Alteromonadales</taxon>
        <taxon>Alteromonadaceae</taxon>
        <taxon>Alteromonas/Salinimonas group</taxon>
        <taxon>Alteromonas</taxon>
    </lineage>
</organism>
<feature type="compositionally biased region" description="Polar residues" evidence="13">
    <location>
        <begin position="210"/>
        <end position="221"/>
    </location>
</feature>
<evidence type="ECO:0000256" key="11">
    <source>
        <dbReference type="PROSITE-ProRule" id="PRU01360"/>
    </source>
</evidence>
<dbReference type="Proteomes" id="UP000509458">
    <property type="component" value="Chromosome"/>
</dbReference>
<dbReference type="InterPro" id="IPR037066">
    <property type="entry name" value="Plug_dom_sf"/>
</dbReference>
<evidence type="ECO:0000256" key="1">
    <source>
        <dbReference type="ARBA" id="ARBA00004571"/>
    </source>
</evidence>
<comment type="subcellular location">
    <subcellularLocation>
        <location evidence="1 11">Cell outer membrane</location>
        <topology evidence="1 11">Multi-pass membrane protein</topology>
    </subcellularLocation>
</comment>
<dbReference type="GO" id="GO:0009279">
    <property type="term" value="C:cell outer membrane"/>
    <property type="evidence" value="ECO:0007669"/>
    <property type="project" value="UniProtKB-SubCell"/>
</dbReference>
<evidence type="ECO:0000256" key="12">
    <source>
        <dbReference type="RuleBase" id="RU003357"/>
    </source>
</evidence>
<dbReference type="PROSITE" id="PS52016">
    <property type="entry name" value="TONB_DEPENDENT_REC_3"/>
    <property type="match status" value="1"/>
</dbReference>
<evidence type="ECO:0000313" key="16">
    <source>
        <dbReference type="EMBL" id="CAB9494885.1"/>
    </source>
</evidence>
<dbReference type="Pfam" id="PF07715">
    <property type="entry name" value="Plug"/>
    <property type="match status" value="1"/>
</dbReference>
<accession>A0A6T9Y678</accession>
<feature type="domain" description="TonB-dependent receptor-like beta-barrel" evidence="14">
    <location>
        <begin position="277"/>
        <end position="687"/>
    </location>
</feature>
<dbReference type="InterPro" id="IPR012910">
    <property type="entry name" value="Plug_dom"/>
</dbReference>
<proteinExistence type="inferred from homology"/>
<dbReference type="AlphaFoldDB" id="A0A6T9Y678"/>
<evidence type="ECO:0000256" key="3">
    <source>
        <dbReference type="ARBA" id="ARBA00022448"/>
    </source>
</evidence>
<dbReference type="GO" id="GO:0015344">
    <property type="term" value="F:siderophore uptake transmembrane transporter activity"/>
    <property type="evidence" value="ECO:0007669"/>
    <property type="project" value="TreeGrafter"/>
</dbReference>
<protein>
    <submittedName>
        <fullName evidence="16">Outer membrane receptor protein</fullName>
    </submittedName>
</protein>
<evidence type="ECO:0000259" key="15">
    <source>
        <dbReference type="Pfam" id="PF07715"/>
    </source>
</evidence>
<evidence type="ECO:0000256" key="6">
    <source>
        <dbReference type="ARBA" id="ARBA00022729"/>
    </source>
</evidence>
<dbReference type="InterPro" id="IPR036942">
    <property type="entry name" value="Beta-barrel_TonB_sf"/>
</dbReference>
<feature type="region of interest" description="Disordered" evidence="13">
    <location>
        <begin position="210"/>
        <end position="232"/>
    </location>
</feature>
<dbReference type="EMBL" id="LR812090">
    <property type="protein sequence ID" value="CAB9494885.1"/>
    <property type="molecule type" value="Genomic_DNA"/>
</dbReference>
<comment type="similarity">
    <text evidence="2">Belongs to the TonB-dependent receptor family. Hemoglobin/haptoglobin binding protein subfamily.</text>
</comment>
<keyword evidence="4 11" id="KW-1134">Transmembrane beta strand</keyword>
<keyword evidence="10 11" id="KW-0998">Cell outer membrane</keyword>
<evidence type="ECO:0000256" key="4">
    <source>
        <dbReference type="ARBA" id="ARBA00022452"/>
    </source>
</evidence>
<keyword evidence="9 16" id="KW-0675">Receptor</keyword>
<keyword evidence="6" id="KW-0732">Signal</keyword>
<keyword evidence="5 11" id="KW-0812">Transmembrane</keyword>
<keyword evidence="8 11" id="KW-0472">Membrane</keyword>
<dbReference type="SUPFAM" id="SSF56935">
    <property type="entry name" value="Porins"/>
    <property type="match status" value="1"/>
</dbReference>
<sequence length="716" mass="78856">MFSFLPAQRSSMFIEILSDLPTSITSPCTSSPSICPSRFFAAFLLSLLTTPSFAQSEPSNSVERYTVTATRPYYDETLLRIFPQYEFDKSSLVSPLHTNDVLLQSPSVSLNGQGGQIQSIGVRGYSRWRIQTLLDGVPIVSDRRAGSSVGFIPPDFISSATVLPGAASTYLGSGAIGGAVNLQLESLQEPYLRVGYSSNQQVKAVSYAGSSAADSSKNGANGTEKPGVTDWNISYRSANNGEDANGNPLFDQFEQTGLFLKHRPENSIIKEVWTLYSNSKDIGKSSSDYPESRRTTYPNNTHWLGKIAFEDNLYAGNIWWHKSTLDTSVLRPESRINDSENKAFDYGFNINTDSQLKGWDLNWQFQLSGREGVVADEREFTLTPAESLPANATPLGISTSTVEPQFAYEVRTLDASEINTAAVVDASRQWQSFSVAIGTRVDWQRQSDDSGASATQPNNAQPNDVQLNNVQPSRSQSTTNFSGYLGANYQLSPRWAASLYVSSAFRNPSLTERFFAGETPRGTVLGSTQLETEQALNKQLTVAYRAKHIQGSIEVFHQQIDNYIERITVTEDVLQYANLDSASIEGASYQVSWQSQDSILDARLSGMWISGEDNLGNTIADIPANNQRLDVGVNWQATRFFTVLSYRASKTNIADGERALSDVFTLDIGANWQLSEDMQLQASWSNLTNQVYYTSADDKAAFAQGESVQLAITYQL</sequence>
<dbReference type="InterPro" id="IPR039426">
    <property type="entry name" value="TonB-dep_rcpt-like"/>
</dbReference>
<keyword evidence="7 12" id="KW-0798">TonB box</keyword>
<evidence type="ECO:0000256" key="8">
    <source>
        <dbReference type="ARBA" id="ARBA00023136"/>
    </source>
</evidence>
<gene>
    <name evidence="16" type="ORF">ALFOR1_40263</name>
</gene>
<evidence type="ECO:0000256" key="5">
    <source>
        <dbReference type="ARBA" id="ARBA00022692"/>
    </source>
</evidence>
<name>A0A6T9Y678_ALTMA</name>
<evidence type="ECO:0000313" key="17">
    <source>
        <dbReference type="Proteomes" id="UP000509458"/>
    </source>
</evidence>
<reference evidence="16 17" key="1">
    <citation type="submission" date="2020-06" db="EMBL/GenBank/DDBJ databases">
        <authorList>
            <person name="Duchaud E."/>
        </authorList>
    </citation>
    <scope>NUCLEOTIDE SEQUENCE [LARGE SCALE GENOMIC DNA]</scope>
    <source>
        <strain evidence="16">Alteromonas fortis</strain>
    </source>
</reference>
<dbReference type="Gene3D" id="2.170.130.10">
    <property type="entry name" value="TonB-dependent receptor, plug domain"/>
    <property type="match status" value="1"/>
</dbReference>
<feature type="compositionally biased region" description="Polar residues" evidence="13">
    <location>
        <begin position="449"/>
        <end position="477"/>
    </location>
</feature>
<evidence type="ECO:0000256" key="10">
    <source>
        <dbReference type="ARBA" id="ARBA00023237"/>
    </source>
</evidence>
<dbReference type="PANTHER" id="PTHR30069:SF29">
    <property type="entry name" value="HEMOGLOBIN AND HEMOGLOBIN-HAPTOGLOBIN-BINDING PROTEIN 1-RELATED"/>
    <property type="match status" value="1"/>
</dbReference>
<evidence type="ECO:0000256" key="2">
    <source>
        <dbReference type="ARBA" id="ARBA00008143"/>
    </source>
</evidence>
<evidence type="ECO:0000256" key="9">
    <source>
        <dbReference type="ARBA" id="ARBA00023170"/>
    </source>
</evidence>
<dbReference type="Gene3D" id="2.40.170.20">
    <property type="entry name" value="TonB-dependent receptor, beta-barrel domain"/>
    <property type="match status" value="1"/>
</dbReference>
<evidence type="ECO:0000256" key="13">
    <source>
        <dbReference type="SAM" id="MobiDB-lite"/>
    </source>
</evidence>
<evidence type="ECO:0000259" key="14">
    <source>
        <dbReference type="Pfam" id="PF00593"/>
    </source>
</evidence>
<dbReference type="GO" id="GO:0044718">
    <property type="term" value="P:siderophore transmembrane transport"/>
    <property type="evidence" value="ECO:0007669"/>
    <property type="project" value="TreeGrafter"/>
</dbReference>
<dbReference type="Pfam" id="PF00593">
    <property type="entry name" value="TonB_dep_Rec_b-barrel"/>
    <property type="match status" value="1"/>
</dbReference>
<feature type="region of interest" description="Disordered" evidence="13">
    <location>
        <begin position="444"/>
        <end position="477"/>
    </location>
</feature>
<keyword evidence="3 11" id="KW-0813">Transport</keyword>
<feature type="domain" description="TonB-dependent receptor plug" evidence="15">
    <location>
        <begin position="98"/>
        <end position="179"/>
    </location>
</feature>
<dbReference type="PANTHER" id="PTHR30069">
    <property type="entry name" value="TONB-DEPENDENT OUTER MEMBRANE RECEPTOR"/>
    <property type="match status" value="1"/>
</dbReference>
<evidence type="ECO:0000256" key="7">
    <source>
        <dbReference type="ARBA" id="ARBA00023077"/>
    </source>
</evidence>
<dbReference type="InterPro" id="IPR000531">
    <property type="entry name" value="Beta-barrel_TonB"/>
</dbReference>